<dbReference type="RefSeq" id="WP_233054815.1">
    <property type="nucleotide sequence ID" value="NZ_JAIMJA010000032.1"/>
</dbReference>
<protein>
    <submittedName>
        <fullName evidence="1">Uncharacterized protein</fullName>
    </submittedName>
</protein>
<sequence>MNDMSAEQKTQILIDHFGLSTSAKDVGFILPDGRMLNLQRWYPDRRRNHVDAVSVIYGRPPSGKQWNEVDLIALMAELRLLRFCLKGEIHAANPPTRSQIRKLYSLVAYRSNVFEVLISNAQGITMARSELVSPTMEKILNVFKIYSDNMVHLSEDEFGIEDREGHYSLVFRPNHQTVGRYLKNSGVVEMNPLFDQAKPLFMKLLEYYLK</sequence>
<keyword evidence="2" id="KW-1185">Reference proteome</keyword>
<dbReference type="Proteomes" id="UP001201273">
    <property type="component" value="Unassembled WGS sequence"/>
</dbReference>
<gene>
    <name evidence="1" type="ORF">K6Y31_20050</name>
</gene>
<organism evidence="1 2">
    <name type="scientific">Motilimonas cestriensis</name>
    <dbReference type="NCBI Taxonomy" id="2742685"/>
    <lineage>
        <taxon>Bacteria</taxon>
        <taxon>Pseudomonadati</taxon>
        <taxon>Pseudomonadota</taxon>
        <taxon>Gammaproteobacteria</taxon>
        <taxon>Alteromonadales</taxon>
        <taxon>Alteromonadales genera incertae sedis</taxon>
        <taxon>Motilimonas</taxon>
    </lineage>
</organism>
<reference evidence="1 2" key="1">
    <citation type="journal article" date="2022" name="Environ. Microbiol. Rep.">
        <title>Eco-phylogenetic analyses reveal divergent evolution of vitamin B12 metabolism in the marine bacterial family 'Psychromonadaceae'.</title>
        <authorList>
            <person name="Jin X."/>
            <person name="Yang Y."/>
            <person name="Cao H."/>
            <person name="Gao B."/>
            <person name="Zhao Z."/>
        </authorList>
    </citation>
    <scope>NUCLEOTIDE SEQUENCE [LARGE SCALE GENOMIC DNA]</scope>
    <source>
        <strain evidence="1 2">MKS20</strain>
    </source>
</reference>
<dbReference type="EMBL" id="JAIMJA010000032">
    <property type="protein sequence ID" value="MCE2597071.1"/>
    <property type="molecule type" value="Genomic_DNA"/>
</dbReference>
<accession>A0ABS8WHG5</accession>
<comment type="caution">
    <text evidence="1">The sequence shown here is derived from an EMBL/GenBank/DDBJ whole genome shotgun (WGS) entry which is preliminary data.</text>
</comment>
<evidence type="ECO:0000313" key="1">
    <source>
        <dbReference type="EMBL" id="MCE2597071.1"/>
    </source>
</evidence>
<evidence type="ECO:0000313" key="2">
    <source>
        <dbReference type="Proteomes" id="UP001201273"/>
    </source>
</evidence>
<proteinExistence type="predicted"/>
<name>A0ABS8WHG5_9GAMM</name>